<evidence type="ECO:0000313" key="2">
    <source>
        <dbReference type="Proteomes" id="UP001239111"/>
    </source>
</evidence>
<dbReference type="EMBL" id="CM056743">
    <property type="protein sequence ID" value="KAJ8673165.1"/>
    <property type="molecule type" value="Genomic_DNA"/>
</dbReference>
<keyword evidence="2" id="KW-1185">Reference proteome</keyword>
<proteinExistence type="predicted"/>
<accession>A0ACC2NPI2</accession>
<sequence length="996" mass="112015">MEQSYPQSGDCESLSQDEDLTVKYTNRSQLGKLKWAILQGKKDMVDSILQSNTPIDNPYNRKEDYRSPLHSAVYSGDCDIVKKLLDRGASPNVRNKNKETPLMLAAKFEKSTIANLLLSSKILKNLANRENLTHVHIACMQNRVDAVKKLAKNKSEINATISSKSIRWGGYTPLHFAVVFQCLETVEYLLNAGANITIKDSNHLTALHWADMMRNERIIDEILMAHKNVAQNPINAEGLSHFHIACTRNNPGIVECFIRNGVTLDDGIPKQSLNWPEFTAIDFAIYYDCIDTVKLLLLEGGRELFPSLHAHGYNRIRNAYYTGNVELINLILLRDELEKDKVEKIDKMPRLHRACIHINTDLVVRTIPLSSTKSLKTLDWQGNTPLHLAVERGDEKIIVSLFNRGSDYEVKNYAGKSSLHLAFELGNHQIVESLLKNPERITKNPKDSDGLSHFHIACAQDNVQAVARFLELGVDINAPVNFESIFWPGFTPLHFAAKFGSVEVAQMLLEHVHLIRDEAFQVMKAIMSSHSKDKSASFNDRGFTLMHLLCCEASEETEAIEQFISEHPNEVNKAVDFSNSPWDGYTALHLAVSLDNSESAALLLKHGADIFCKLPNGDTPFHLTLDGSGVPEIPLRSADFARMQNNPFGVIGISLFHVACVAGNIEWMEYFLGHGINPNLRTTLKGGYEFHDKTALHLFPNYFGGSKTQVASLLLQNGANARARDCEWSTPLHCLYDCCDTEVIDLLISHGADVNARNTFLETPLMAICDNLNDHYFPLADDDLSEKIVSLLNDGADINLADERGLTPLSANNWNIGFHMFPLAIETLMKHVVKLRAISGFISADNNEAYSSLWSRVSHQVKASICDYDNRCKKELDDLMGVRTDSYTTLHSLLFKDLNGLSAACGNDELRRIIRSDKFYSKFPIYGPFLKLHMKKGHERKRLLLKSQDVLKSLVRIHVPRECLERILQYLTNEELNSMIMCGNQTCTNNLSKLPN</sequence>
<gene>
    <name evidence="1" type="ORF">QAD02_004427</name>
</gene>
<organism evidence="1 2">
    <name type="scientific">Eretmocerus hayati</name>
    <dbReference type="NCBI Taxonomy" id="131215"/>
    <lineage>
        <taxon>Eukaryota</taxon>
        <taxon>Metazoa</taxon>
        <taxon>Ecdysozoa</taxon>
        <taxon>Arthropoda</taxon>
        <taxon>Hexapoda</taxon>
        <taxon>Insecta</taxon>
        <taxon>Pterygota</taxon>
        <taxon>Neoptera</taxon>
        <taxon>Endopterygota</taxon>
        <taxon>Hymenoptera</taxon>
        <taxon>Apocrita</taxon>
        <taxon>Proctotrupomorpha</taxon>
        <taxon>Chalcidoidea</taxon>
        <taxon>Aphelinidae</taxon>
        <taxon>Aphelininae</taxon>
        <taxon>Eretmocerus</taxon>
    </lineage>
</organism>
<evidence type="ECO:0000313" key="1">
    <source>
        <dbReference type="EMBL" id="KAJ8673165.1"/>
    </source>
</evidence>
<comment type="caution">
    <text evidence="1">The sequence shown here is derived from an EMBL/GenBank/DDBJ whole genome shotgun (WGS) entry which is preliminary data.</text>
</comment>
<reference evidence="1" key="1">
    <citation type="submission" date="2023-04" db="EMBL/GenBank/DDBJ databases">
        <title>A chromosome-level genome assembly of the parasitoid wasp Eretmocerus hayati.</title>
        <authorList>
            <person name="Zhong Y."/>
            <person name="Liu S."/>
            <person name="Liu Y."/>
        </authorList>
    </citation>
    <scope>NUCLEOTIDE SEQUENCE</scope>
    <source>
        <strain evidence="1">ZJU_SS_LIU_2023</strain>
    </source>
</reference>
<name>A0ACC2NPI2_9HYME</name>
<protein>
    <submittedName>
        <fullName evidence="1">Uncharacterized protein</fullName>
    </submittedName>
</protein>
<dbReference type="Proteomes" id="UP001239111">
    <property type="component" value="Chromosome 3"/>
</dbReference>